<evidence type="ECO:0000256" key="2">
    <source>
        <dbReference type="ARBA" id="ARBA00022801"/>
    </source>
</evidence>
<evidence type="ECO:0000256" key="1">
    <source>
        <dbReference type="ARBA" id="ARBA00008834"/>
    </source>
</evidence>
<dbReference type="InterPro" id="IPR052043">
    <property type="entry name" value="PolySaccharide_Degr_Enz"/>
</dbReference>
<dbReference type="AlphaFoldDB" id="A0A7K0KE11"/>
<dbReference type="InterPro" id="IPR006626">
    <property type="entry name" value="PbH1"/>
</dbReference>
<keyword evidence="5" id="KW-0732">Signal</keyword>
<feature type="domain" description="Pectinesterase catalytic" evidence="6">
    <location>
        <begin position="909"/>
        <end position="1152"/>
    </location>
</feature>
<gene>
    <name evidence="7" type="ORF">FYJ73_05715</name>
</gene>
<keyword evidence="3" id="KW-0063">Aspartyl esterase</keyword>
<evidence type="ECO:0000313" key="7">
    <source>
        <dbReference type="EMBL" id="MST84166.1"/>
    </source>
</evidence>
<dbReference type="Gene3D" id="2.160.20.10">
    <property type="entry name" value="Single-stranded right-handed beta-helix, Pectin lyase-like"/>
    <property type="match status" value="2"/>
</dbReference>
<keyword evidence="4" id="KW-0326">Glycosidase</keyword>
<dbReference type="EMBL" id="VUNG01000010">
    <property type="protein sequence ID" value="MST84166.1"/>
    <property type="molecule type" value="Genomic_DNA"/>
</dbReference>
<dbReference type="InterPro" id="IPR000743">
    <property type="entry name" value="Glyco_hydro_28"/>
</dbReference>
<sequence>MTQRLLNSLQTTVKLLLSFLLLALWSEQASAWDYEAVKRIESATVLPQQPDREVLVTRYGASPKASAAKNQKAINRAIAEMAKSGGGRVVIPAGTWHTGALRLLSHVNLVVSKDATLCFVFDTKLYPLVKTSWEGLECWNYSPCIYAREATDIAITGEGTIDGGGSNATWWAMCGKERFGYKAGITKEAQNLGSRDRLQKMAEDGVDPDKRRFGRGQGLRPQLINVMQCERVLIKGVRLINSPFWVIHPLLSKSITVDNVKIWNEGPNGDGCDPEACENVIIKNCSFHTGDDCIAIKSGRNNDGRLWQRPSRNIIIRNCKMEDGHGAVVIGSEISGGCQNVFAEDCMMDSPNLERVLRIKTNNCRGGIIENINMRNIKVGQCSEAVLKINLDYEPREACYRGFNPLVRNVTMENVTCDRSDYGILVIGLDTTVNVQDITVRNCRFNGVKKKPVSVTGQTSNMVYDNLYINGNLIQDNASNPYSSYAEWMAYSEMQRNPQPWLLDFAKKPKWNYAVGIELEGMLDTYLRHGGDTIRKYLEAYLRHMIADDGKVTGYSQKDYNLDNVRPAKLVERMQQLDKEKPSTTAANAARQGRDQALKIFFDQLNKQPRTTDGVYWHKAIYARQVWLDGIFMGLPFRCLYAKNHLSPRQARKVYDDAVKQITTTDRRTFDTATGLWKHAWDETHSVFWADKTTGQSQHTWARALGWYAMAITEVLDVLPEDYARRAELQQLLQRVMTAVVKYQDGKSGVWYDVMDVNDPRNYLESTASCMFAYVLLKGVRTGNLPKSANVDGRAVNYLSAGIKAYEGILRHFIRVNDDKTISLTRCCAVSGLGPGPGPLVKKPNYKRDGSFDYYISEPIRDNDAKGVGPFIWASLEMEALHESQKTAGYYIAKPGDAQSVLDIFHTIATSEHKSQRVKIFLPNGVYDFGNMTEQTFPADSLSIIGQSMDATILVTRPRTEQEGLGLADMFLNNRSGLYLQDLTLNNALEYYEAGRAGRAAVMQDAGNHTIYNKVRMLSHQDTYYSSNTAMKAYFRDCDIHGTVDFICGGGDIRFDNTTLSLEPRNADGTGHRIITAPSTTTSFGYVFDHCRIVDLSQGKGSWCYGRTWRNQPISVFLHTVLDAHAATTILPERWIEKGMNATNPYILGEYLTQSADGKILSPASHSINSYDGPHSTILSDNQAANFSYERMFPTWNPKALTEDLTVTGLQFSNSKLCWKATPQATAYAVFHNNVLLTITTSTSFSATSATGKWTVRAANGMGGFGPEAVAHGENNTF</sequence>
<dbReference type="InterPro" id="IPR000070">
    <property type="entry name" value="Pectinesterase_cat"/>
</dbReference>
<keyword evidence="2" id="KW-0378">Hydrolase</keyword>
<comment type="similarity">
    <text evidence="1">Belongs to the glycosyl hydrolase 28 family.</text>
</comment>
<comment type="caution">
    <text evidence="7">The sequence shown here is derived from an EMBL/GenBank/DDBJ whole genome shotgun (WGS) entry which is preliminary data.</text>
</comment>
<dbReference type="InterPro" id="IPR012341">
    <property type="entry name" value="6hp_glycosidase-like_sf"/>
</dbReference>
<dbReference type="GO" id="GO:0030599">
    <property type="term" value="F:pectinesterase activity"/>
    <property type="evidence" value="ECO:0007669"/>
    <property type="project" value="InterPro"/>
</dbReference>
<dbReference type="InterPro" id="IPR008928">
    <property type="entry name" value="6-hairpin_glycosidase_sf"/>
</dbReference>
<dbReference type="InterPro" id="IPR011050">
    <property type="entry name" value="Pectin_lyase_fold/virulence"/>
</dbReference>
<dbReference type="Pfam" id="PF00295">
    <property type="entry name" value="Glyco_hydro_28"/>
    <property type="match status" value="1"/>
</dbReference>
<evidence type="ECO:0000256" key="4">
    <source>
        <dbReference type="ARBA" id="ARBA00023295"/>
    </source>
</evidence>
<evidence type="ECO:0000256" key="5">
    <source>
        <dbReference type="SAM" id="SignalP"/>
    </source>
</evidence>
<feature type="chain" id="PRO_5029890069" description="Pectinesterase catalytic domain-containing protein" evidence="5">
    <location>
        <begin position="32"/>
        <end position="1278"/>
    </location>
</feature>
<dbReference type="Pfam" id="PF07470">
    <property type="entry name" value="Glyco_hydro_88"/>
    <property type="match status" value="1"/>
</dbReference>
<feature type="signal peptide" evidence="5">
    <location>
        <begin position="1"/>
        <end position="31"/>
    </location>
</feature>
<dbReference type="GO" id="GO:0042545">
    <property type="term" value="P:cell wall modification"/>
    <property type="evidence" value="ECO:0007669"/>
    <property type="project" value="InterPro"/>
</dbReference>
<dbReference type="SUPFAM" id="SSF51126">
    <property type="entry name" value="Pectin lyase-like"/>
    <property type="match status" value="2"/>
</dbReference>
<proteinExistence type="inferred from homology"/>
<dbReference type="GO" id="GO:0004650">
    <property type="term" value="F:polygalacturonase activity"/>
    <property type="evidence" value="ECO:0007669"/>
    <property type="project" value="InterPro"/>
</dbReference>
<dbReference type="PROSITE" id="PS00502">
    <property type="entry name" value="POLYGALACTURONASE"/>
    <property type="match status" value="1"/>
</dbReference>
<dbReference type="PANTHER" id="PTHR33886:SF8">
    <property type="entry name" value="UNSATURATED RHAMNOGALACTURONAN HYDROLASE (EUROFUNG)"/>
    <property type="match status" value="1"/>
</dbReference>
<dbReference type="InterPro" id="IPR010905">
    <property type="entry name" value="Glyco_hydro_88"/>
</dbReference>
<protein>
    <recommendedName>
        <fullName evidence="6">Pectinesterase catalytic domain-containing protein</fullName>
    </recommendedName>
</protein>
<reference evidence="7 8" key="1">
    <citation type="submission" date="2019-08" db="EMBL/GenBank/DDBJ databases">
        <title>In-depth cultivation of the pig gut microbiome towards novel bacterial diversity and tailored functional studies.</title>
        <authorList>
            <person name="Wylensek D."/>
            <person name="Hitch T.C.A."/>
            <person name="Clavel T."/>
        </authorList>
    </citation>
    <scope>NUCLEOTIDE SEQUENCE [LARGE SCALE GENOMIC DNA]</scope>
    <source>
        <strain evidence="7 8">LKV-178-WT-2A</strain>
    </source>
</reference>
<dbReference type="Gene3D" id="1.50.10.10">
    <property type="match status" value="1"/>
</dbReference>
<evidence type="ECO:0000259" key="6">
    <source>
        <dbReference type="Pfam" id="PF01095"/>
    </source>
</evidence>
<dbReference type="GO" id="GO:0005975">
    <property type="term" value="P:carbohydrate metabolic process"/>
    <property type="evidence" value="ECO:0007669"/>
    <property type="project" value="InterPro"/>
</dbReference>
<keyword evidence="8" id="KW-1185">Reference proteome</keyword>
<name>A0A7K0KE11_9BACT</name>
<dbReference type="PANTHER" id="PTHR33886">
    <property type="entry name" value="UNSATURATED RHAMNOGALACTURONAN HYDROLASE (EUROFUNG)"/>
    <property type="match status" value="1"/>
</dbReference>
<dbReference type="Pfam" id="PF01095">
    <property type="entry name" value="Pectinesterase"/>
    <property type="match status" value="1"/>
</dbReference>
<accession>A0A7K0KE11</accession>
<dbReference type="InterPro" id="IPR012334">
    <property type="entry name" value="Pectin_lyas_fold"/>
</dbReference>
<dbReference type="SMART" id="SM00710">
    <property type="entry name" value="PbH1"/>
    <property type="match status" value="5"/>
</dbReference>
<organism evidence="7 8">
    <name type="scientific">Hallella mizrahii</name>
    <dbReference type="NCBI Taxonomy" id="2606637"/>
    <lineage>
        <taxon>Bacteria</taxon>
        <taxon>Pseudomonadati</taxon>
        <taxon>Bacteroidota</taxon>
        <taxon>Bacteroidia</taxon>
        <taxon>Bacteroidales</taxon>
        <taxon>Prevotellaceae</taxon>
        <taxon>Hallella</taxon>
    </lineage>
</organism>
<dbReference type="Proteomes" id="UP000438914">
    <property type="component" value="Unassembled WGS sequence"/>
</dbReference>
<evidence type="ECO:0000313" key="8">
    <source>
        <dbReference type="Proteomes" id="UP000438914"/>
    </source>
</evidence>
<evidence type="ECO:0000256" key="3">
    <source>
        <dbReference type="ARBA" id="ARBA00023085"/>
    </source>
</evidence>
<dbReference type="SUPFAM" id="SSF48208">
    <property type="entry name" value="Six-hairpin glycosidases"/>
    <property type="match status" value="1"/>
</dbReference>